<accession>A0A1G6Y5V1</accession>
<evidence type="ECO:0000256" key="1">
    <source>
        <dbReference type="SAM" id="MobiDB-lite"/>
    </source>
</evidence>
<keyword evidence="2" id="KW-0472">Membrane</keyword>
<evidence type="ECO:0000313" key="4">
    <source>
        <dbReference type="Proteomes" id="UP000199034"/>
    </source>
</evidence>
<dbReference type="OrthoDB" id="5197508at2"/>
<name>A0A1G6Y5V1_9ACTN</name>
<protein>
    <submittedName>
        <fullName evidence="3">Uncharacterized protein</fullName>
    </submittedName>
</protein>
<gene>
    <name evidence="3" type="ORF">SAMN05421872_111200</name>
</gene>
<evidence type="ECO:0000256" key="2">
    <source>
        <dbReference type="SAM" id="Phobius"/>
    </source>
</evidence>
<dbReference type="STRING" id="1045774.SAMN05421872_111200"/>
<sequence>MAQGEGRPVLTGIVALVGVAVVVGLVLGGAALAATQVLGLGEDSATTQTSSAESLYLPTPSKTPDSNDPAITFAPGETSSAPAPTESEEPEDEITLSLGKSEVGPMENIDLTGVYPDGEGAILQVERLAGEEWIEFPVTASVSNETFTTYVQTGQLGKNKFRMKDTDNGLVSNEVTVTVR</sequence>
<dbReference type="AlphaFoldDB" id="A0A1G6Y5V1"/>
<feature type="transmembrane region" description="Helical" evidence="2">
    <location>
        <begin position="12"/>
        <end position="34"/>
    </location>
</feature>
<dbReference type="EMBL" id="FMZM01000011">
    <property type="protein sequence ID" value="SDD85363.1"/>
    <property type="molecule type" value="Genomic_DNA"/>
</dbReference>
<evidence type="ECO:0000313" key="3">
    <source>
        <dbReference type="EMBL" id="SDD85363.1"/>
    </source>
</evidence>
<organism evidence="3 4">
    <name type="scientific">Nocardioides lianchengensis</name>
    <dbReference type="NCBI Taxonomy" id="1045774"/>
    <lineage>
        <taxon>Bacteria</taxon>
        <taxon>Bacillati</taxon>
        <taxon>Actinomycetota</taxon>
        <taxon>Actinomycetes</taxon>
        <taxon>Propionibacteriales</taxon>
        <taxon>Nocardioidaceae</taxon>
        <taxon>Nocardioides</taxon>
    </lineage>
</organism>
<keyword evidence="4" id="KW-1185">Reference proteome</keyword>
<reference evidence="3 4" key="1">
    <citation type="submission" date="2016-10" db="EMBL/GenBank/DDBJ databases">
        <authorList>
            <person name="de Groot N.N."/>
        </authorList>
    </citation>
    <scope>NUCLEOTIDE SEQUENCE [LARGE SCALE GENOMIC DNA]</scope>
    <source>
        <strain evidence="3 4">CGMCC 4.6858</strain>
    </source>
</reference>
<proteinExistence type="predicted"/>
<dbReference type="Proteomes" id="UP000199034">
    <property type="component" value="Unassembled WGS sequence"/>
</dbReference>
<feature type="region of interest" description="Disordered" evidence="1">
    <location>
        <begin position="45"/>
        <end position="91"/>
    </location>
</feature>
<keyword evidence="2" id="KW-0812">Transmembrane</keyword>
<dbReference type="RefSeq" id="WP_090860006.1">
    <property type="nucleotide sequence ID" value="NZ_FMZM01000011.1"/>
</dbReference>
<keyword evidence="2" id="KW-1133">Transmembrane helix</keyword>